<dbReference type="InterPro" id="IPR045322">
    <property type="entry name" value="HECTD1/TRIP12-like"/>
</dbReference>
<dbReference type="Proteomes" id="UP001152885">
    <property type="component" value="Unassembled WGS sequence"/>
</dbReference>
<dbReference type="PANTHER" id="PTHR45670:SF1">
    <property type="entry name" value="E3 UBIQUITIN-PROTEIN LIGASE HECTD1"/>
    <property type="match status" value="1"/>
</dbReference>
<evidence type="ECO:0000256" key="6">
    <source>
        <dbReference type="PROSITE-ProRule" id="PRU00104"/>
    </source>
</evidence>
<feature type="active site" description="Glycyl thioester intermediate" evidence="6">
    <location>
        <position position="1212"/>
    </location>
</feature>
<dbReference type="Gene3D" id="3.90.1750.10">
    <property type="entry name" value="Hect, E3 ligase catalytic domains"/>
    <property type="match status" value="1"/>
</dbReference>
<dbReference type="InterPro" id="IPR035983">
    <property type="entry name" value="Hect_E3_ubiquitin_ligase"/>
</dbReference>
<dbReference type="SMART" id="SM00119">
    <property type="entry name" value="HECTc"/>
    <property type="match status" value="1"/>
</dbReference>
<proteinExistence type="inferred from homology"/>
<comment type="similarity">
    <text evidence="2">Belongs to the UPL family. K-HECT subfamily.</text>
</comment>
<feature type="domain" description="HECT" evidence="8">
    <location>
        <begin position="922"/>
        <end position="1245"/>
    </location>
</feature>
<sequence>MESFLNMIQSVNIPESSEINSLNNNLNSSDTFVVMESLNELSERLLMMNGLIAERILPTNLGSNIIAILNNENFQQELELQLVACRCLYNYLEVNQDFIHNTLHSIPILCSKLDNIEYIDLTEQVLGTLEIMSQEIISHNSIIQNDGLSKCFLFFDFYTIHTQRQIMKIIKNTTENISITNFNKIKDIIGNLIDVLNNQDNQIVENAYISIARIIQSFKNQPEFLQELFDEKLDLLKQIVNVIANYKSNKISESSSLILLKSLNILVNTSIEITKNFITNNLIKDLIKNLNIENLMNLKETTIHVMILIGILLPINYTEPLYIREFRETDERRKINESRVHLYKEIANDYLKFVNEVWDFLLLSFQATMDLELRRKVFINIYKIITSEIDYEKINNFGKIAGILASVVNLYHSCIRVEQSVDEDDDDDEEEEEEDNDDDEDEDEDMEDDDEDSDVEKEDVSKLPQLMHLKSALQITHNILKKSPEFIPYFEKEGIISDTLQILLQVKEKKLDYEPRSNYDFLSSREIYSNILKYATQIEELYLSTKVENNIPEHLKILEEFKLIKKNRINKLQWVDIWNNLKFAINGASSGVQISSFELLNAGLIETLLNLFEEDICQKTFKEVFFQNDAEDARFLISKLQEALTRSESFEIISTNQQENQASMANQVKLKLFNEDNNENLELILSVHAIATFKTVYEFLKNRFKFDEMNIEFLMNGEVIPNETTIYGAIYKSLQEKTEKSVDSRTIFSNVHEVSFRKVFRDVKVTDMSVTNNTPEVLGRFVSDILKLLKILFKMNTKLPAKEFNNFKLSHKLRRQLEEILVVASGLLPSWSIYSTKNFPFLYPMETRIFFLQSTSYGYSRLIHSWQLRSGNEGELGRPTRHKVRISRKMMLQSAMKVLELYGTTPGILEIEYFDEVGSGLGPTLEFYSTVSKEFCKKKLKLWRPDETQDEYIYNLQGLFPMVLSKQQITSENGKKILYFFSSLGKFIARALLDSRLIDFNFNPIFLELIQMINLGTSHKLIIKKIANLENLALVDIKLANSFEKLIEYRNQGKSIDELGLSYIIPGCESYSLGKNKVTNDNLDEYIQKVIEVSLFHGILPQCKAFIDGFSKVFPFGNLSIFSPSELSILFGSLEEDFSYNVISNCIVADHGYSKESQVIKYLIEVLSEFKKEEVREFMMFLTGSPRKPMGNFKITIVKKDNVNSLPSAMTCHNYLKLPNYNSKEILKEKLLIAIKEGAGAFLLS</sequence>
<dbReference type="GO" id="GO:0043161">
    <property type="term" value="P:proteasome-mediated ubiquitin-dependent protein catabolic process"/>
    <property type="evidence" value="ECO:0007669"/>
    <property type="project" value="TreeGrafter"/>
</dbReference>
<dbReference type="SUPFAM" id="SSF56204">
    <property type="entry name" value="Hect, E3 ligase catalytic domain"/>
    <property type="match status" value="1"/>
</dbReference>
<name>A0A9W4TU60_9ASCO</name>
<dbReference type="GO" id="GO:0000209">
    <property type="term" value="P:protein polyubiquitination"/>
    <property type="evidence" value="ECO:0007669"/>
    <property type="project" value="TreeGrafter"/>
</dbReference>
<evidence type="ECO:0000313" key="10">
    <source>
        <dbReference type="Proteomes" id="UP001152885"/>
    </source>
</evidence>
<accession>A0A9W4TU60</accession>
<dbReference type="InterPro" id="IPR000569">
    <property type="entry name" value="HECT_dom"/>
</dbReference>
<dbReference type="EMBL" id="CANTUO010000001">
    <property type="protein sequence ID" value="CAI5755694.1"/>
    <property type="molecule type" value="Genomic_DNA"/>
</dbReference>
<comment type="catalytic activity">
    <reaction evidence="1">
        <text>S-ubiquitinyl-[E2 ubiquitin-conjugating enzyme]-L-cysteine + [acceptor protein]-L-lysine = [E2 ubiquitin-conjugating enzyme]-L-cysteine + N(6)-ubiquitinyl-[acceptor protein]-L-lysine.</text>
        <dbReference type="EC" id="2.3.2.26"/>
    </reaction>
</comment>
<evidence type="ECO:0000313" key="9">
    <source>
        <dbReference type="EMBL" id="CAI5755694.1"/>
    </source>
</evidence>
<dbReference type="InterPro" id="IPR011989">
    <property type="entry name" value="ARM-like"/>
</dbReference>
<dbReference type="EC" id="2.3.2.26" evidence="3"/>
<dbReference type="SUPFAM" id="SSF48371">
    <property type="entry name" value="ARM repeat"/>
    <property type="match status" value="1"/>
</dbReference>
<dbReference type="Gene3D" id="3.30.2410.10">
    <property type="entry name" value="Hect, E3 ligase catalytic domain"/>
    <property type="match status" value="1"/>
</dbReference>
<dbReference type="PROSITE" id="PS50237">
    <property type="entry name" value="HECT"/>
    <property type="match status" value="1"/>
</dbReference>
<evidence type="ECO:0000256" key="5">
    <source>
        <dbReference type="ARBA" id="ARBA00022786"/>
    </source>
</evidence>
<evidence type="ECO:0000256" key="7">
    <source>
        <dbReference type="SAM" id="MobiDB-lite"/>
    </source>
</evidence>
<feature type="compositionally biased region" description="Acidic residues" evidence="7">
    <location>
        <begin position="420"/>
        <end position="457"/>
    </location>
</feature>
<comment type="caution">
    <text evidence="9">The sequence shown here is derived from an EMBL/GenBank/DDBJ whole genome shotgun (WGS) entry which is preliminary data.</text>
</comment>
<evidence type="ECO:0000256" key="2">
    <source>
        <dbReference type="ARBA" id="ARBA00006331"/>
    </source>
</evidence>
<protein>
    <recommendedName>
        <fullName evidence="3">HECT-type E3 ubiquitin transferase</fullName>
        <ecNumber evidence="3">2.3.2.26</ecNumber>
    </recommendedName>
</protein>
<gene>
    <name evidence="9" type="ORF">CANVERA_P0210</name>
</gene>
<evidence type="ECO:0000256" key="1">
    <source>
        <dbReference type="ARBA" id="ARBA00000885"/>
    </source>
</evidence>
<dbReference type="PANTHER" id="PTHR45670">
    <property type="entry name" value="E3 UBIQUITIN-PROTEIN LIGASE TRIP12"/>
    <property type="match status" value="1"/>
</dbReference>
<dbReference type="OrthoDB" id="423283at2759"/>
<dbReference type="Pfam" id="PF00632">
    <property type="entry name" value="HECT"/>
    <property type="match status" value="1"/>
</dbReference>
<dbReference type="AlphaFoldDB" id="A0A9W4TU60"/>
<keyword evidence="5 6" id="KW-0833">Ubl conjugation pathway</keyword>
<dbReference type="GO" id="GO:0061630">
    <property type="term" value="F:ubiquitin protein ligase activity"/>
    <property type="evidence" value="ECO:0007669"/>
    <property type="project" value="UniProtKB-EC"/>
</dbReference>
<evidence type="ECO:0000256" key="4">
    <source>
        <dbReference type="ARBA" id="ARBA00022679"/>
    </source>
</evidence>
<keyword evidence="4" id="KW-0808">Transferase</keyword>
<dbReference type="InterPro" id="IPR016024">
    <property type="entry name" value="ARM-type_fold"/>
</dbReference>
<feature type="region of interest" description="Disordered" evidence="7">
    <location>
        <begin position="419"/>
        <end position="460"/>
    </location>
</feature>
<reference evidence="9" key="1">
    <citation type="submission" date="2022-12" db="EMBL/GenBank/DDBJ databases">
        <authorList>
            <person name="Brejova B."/>
        </authorList>
    </citation>
    <scope>NUCLEOTIDE SEQUENCE</scope>
</reference>
<dbReference type="Gene3D" id="1.25.10.10">
    <property type="entry name" value="Leucine-rich Repeat Variant"/>
    <property type="match status" value="1"/>
</dbReference>
<dbReference type="GO" id="GO:0016607">
    <property type="term" value="C:nuclear speck"/>
    <property type="evidence" value="ECO:0007669"/>
    <property type="project" value="TreeGrafter"/>
</dbReference>
<organism evidence="9 10">
    <name type="scientific">Candida verbasci</name>
    <dbReference type="NCBI Taxonomy" id="1227364"/>
    <lineage>
        <taxon>Eukaryota</taxon>
        <taxon>Fungi</taxon>
        <taxon>Dikarya</taxon>
        <taxon>Ascomycota</taxon>
        <taxon>Saccharomycotina</taxon>
        <taxon>Pichiomycetes</taxon>
        <taxon>Debaryomycetaceae</taxon>
        <taxon>Candida/Lodderomyces clade</taxon>
        <taxon>Candida</taxon>
    </lineage>
</organism>
<evidence type="ECO:0000259" key="8">
    <source>
        <dbReference type="PROSITE" id="PS50237"/>
    </source>
</evidence>
<evidence type="ECO:0000256" key="3">
    <source>
        <dbReference type="ARBA" id="ARBA00012485"/>
    </source>
</evidence>
<keyword evidence="10" id="KW-1185">Reference proteome</keyword>